<dbReference type="EMBL" id="BARU01019159">
    <property type="protein sequence ID" value="GAH49494.1"/>
    <property type="molecule type" value="Genomic_DNA"/>
</dbReference>
<accession>X1H6N7</accession>
<reference evidence="1" key="1">
    <citation type="journal article" date="2014" name="Front. Microbiol.">
        <title>High frequency of phylogenetically diverse reductive dehalogenase-homologous genes in deep subseafloor sedimentary metagenomes.</title>
        <authorList>
            <person name="Kawai M."/>
            <person name="Futagami T."/>
            <person name="Toyoda A."/>
            <person name="Takaki Y."/>
            <person name="Nishi S."/>
            <person name="Hori S."/>
            <person name="Arai W."/>
            <person name="Tsubouchi T."/>
            <person name="Morono Y."/>
            <person name="Uchiyama I."/>
            <person name="Ito T."/>
            <person name="Fujiyama A."/>
            <person name="Inagaki F."/>
            <person name="Takami H."/>
        </authorList>
    </citation>
    <scope>NUCLEOTIDE SEQUENCE</scope>
    <source>
        <strain evidence="1">Expedition CK06-06</strain>
    </source>
</reference>
<protein>
    <submittedName>
        <fullName evidence="1">Uncharacterized protein</fullName>
    </submittedName>
</protein>
<sequence length="30" mass="3473">MIKRTDNIKGILPILIDVLSTNEIMNIKYI</sequence>
<feature type="non-terminal residue" evidence="1">
    <location>
        <position position="30"/>
    </location>
</feature>
<evidence type="ECO:0000313" key="1">
    <source>
        <dbReference type="EMBL" id="GAH49494.1"/>
    </source>
</evidence>
<dbReference type="AlphaFoldDB" id="X1H6N7"/>
<gene>
    <name evidence="1" type="ORF">S03H2_31582</name>
</gene>
<proteinExistence type="predicted"/>
<comment type="caution">
    <text evidence="1">The sequence shown here is derived from an EMBL/GenBank/DDBJ whole genome shotgun (WGS) entry which is preliminary data.</text>
</comment>
<name>X1H6N7_9ZZZZ</name>
<organism evidence="1">
    <name type="scientific">marine sediment metagenome</name>
    <dbReference type="NCBI Taxonomy" id="412755"/>
    <lineage>
        <taxon>unclassified sequences</taxon>
        <taxon>metagenomes</taxon>
        <taxon>ecological metagenomes</taxon>
    </lineage>
</organism>